<proteinExistence type="predicted"/>
<dbReference type="EMBL" id="JAANBB010000189">
    <property type="protein sequence ID" value="KAF7547059.1"/>
    <property type="molecule type" value="Genomic_DNA"/>
</dbReference>
<keyword evidence="3" id="KW-1185">Reference proteome</keyword>
<name>A0A9P5H9G2_9HYPO</name>
<gene>
    <name evidence="2" type="ORF">G7Z17_g7972</name>
</gene>
<evidence type="ECO:0000313" key="2">
    <source>
        <dbReference type="EMBL" id="KAF7547059.1"/>
    </source>
</evidence>
<feature type="region of interest" description="Disordered" evidence="1">
    <location>
        <begin position="92"/>
        <end position="123"/>
    </location>
</feature>
<accession>A0A9P5H9G2</accession>
<comment type="caution">
    <text evidence="2">The sequence shown here is derived from an EMBL/GenBank/DDBJ whole genome shotgun (WGS) entry which is preliminary data.</text>
</comment>
<evidence type="ECO:0000256" key="1">
    <source>
        <dbReference type="SAM" id="MobiDB-lite"/>
    </source>
</evidence>
<feature type="compositionally biased region" description="Low complexity" evidence="1">
    <location>
        <begin position="93"/>
        <end position="111"/>
    </location>
</feature>
<evidence type="ECO:0000313" key="3">
    <source>
        <dbReference type="Proteomes" id="UP000722485"/>
    </source>
</evidence>
<dbReference type="Proteomes" id="UP000722485">
    <property type="component" value="Unassembled WGS sequence"/>
</dbReference>
<organism evidence="2 3">
    <name type="scientific">Cylindrodendrum hubeiense</name>
    <dbReference type="NCBI Taxonomy" id="595255"/>
    <lineage>
        <taxon>Eukaryota</taxon>
        <taxon>Fungi</taxon>
        <taxon>Dikarya</taxon>
        <taxon>Ascomycota</taxon>
        <taxon>Pezizomycotina</taxon>
        <taxon>Sordariomycetes</taxon>
        <taxon>Hypocreomycetidae</taxon>
        <taxon>Hypocreales</taxon>
        <taxon>Nectriaceae</taxon>
        <taxon>Cylindrodendrum</taxon>
    </lineage>
</organism>
<protein>
    <submittedName>
        <fullName evidence="2">Uncharacterized protein</fullName>
    </submittedName>
</protein>
<dbReference type="AlphaFoldDB" id="A0A9P5H9G2"/>
<sequence>MATLKISIPLSGDTKADRQNFVIKIHSIAEWRRALNIRSQRKLAKPSELTGTPLDAPNAKQQVRQLEIVNRQQRMDQEENTPLIPESLEIFRSNASGSDGGSSTSRWSHSTVSDDEEQSANQSVQLDLQDQEIARNRAGALESLEGISAYYQTFDDLIRAEEIRKRNLERKRIGDNLISFIGQRTLSRTPTAGWPFLRSIIINSLDEEGVGNLPPEFDGQQLYLLKLEELHRGGMGAVSALNLNGSNAEFAKRLQEIEERGWRDVLWIANPESELTFRFEKAEWDGKELDWGHMSMI</sequence>
<dbReference type="OrthoDB" id="5056676at2759"/>
<reference evidence="2" key="1">
    <citation type="submission" date="2020-03" db="EMBL/GenBank/DDBJ databases">
        <title>Draft Genome Sequence of Cylindrodendrum hubeiense.</title>
        <authorList>
            <person name="Buettner E."/>
            <person name="Kellner H."/>
        </authorList>
    </citation>
    <scope>NUCLEOTIDE SEQUENCE</scope>
    <source>
        <strain evidence="2">IHI 201604</strain>
    </source>
</reference>